<evidence type="ECO:0000256" key="4">
    <source>
        <dbReference type="SAM" id="MobiDB-lite"/>
    </source>
</evidence>
<feature type="compositionally biased region" description="Polar residues" evidence="4">
    <location>
        <begin position="106"/>
        <end position="119"/>
    </location>
</feature>
<feature type="region of interest" description="Disordered" evidence="4">
    <location>
        <begin position="2128"/>
        <end position="2154"/>
    </location>
</feature>
<proteinExistence type="inferred from homology"/>
<dbReference type="PROSITE" id="PS51774">
    <property type="entry name" value="NAB"/>
    <property type="match status" value="1"/>
</dbReference>
<dbReference type="SUPFAM" id="SSF57997">
    <property type="entry name" value="Tropomyosin"/>
    <property type="match status" value="2"/>
</dbReference>
<gene>
    <name evidence="6" type="ORF">PAHAL_9G245500</name>
</gene>
<dbReference type="Gene3D" id="1.20.5.340">
    <property type="match status" value="1"/>
</dbReference>
<dbReference type="Pfam" id="PF07765">
    <property type="entry name" value="KIP1"/>
    <property type="match status" value="1"/>
</dbReference>
<feature type="coiled-coil region" evidence="3">
    <location>
        <begin position="2068"/>
        <end position="2102"/>
    </location>
</feature>
<evidence type="ECO:0000256" key="1">
    <source>
        <dbReference type="ARBA" id="ARBA00023054"/>
    </source>
</evidence>
<accession>A0A2S3IM35</accession>
<dbReference type="InterPro" id="IPR011684">
    <property type="entry name" value="NAB"/>
</dbReference>
<dbReference type="PANTHER" id="PTHR32258:SF6">
    <property type="entry name" value="PROTEIN NETWORKED 1A"/>
    <property type="match status" value="1"/>
</dbReference>
<evidence type="ECO:0000259" key="5">
    <source>
        <dbReference type="PROSITE" id="PS51774"/>
    </source>
</evidence>
<sequence>MAALARHDSRQYSWLWVSHISPKNSKWLQENLSDMDTKVKSMIKLINEDADSFARRAEMYYKKRPELMKLVEEFYRAYRALAERYDQATGALRQAHRTMSEAFPNQMPSVSDESPSSFGQEMEPQTPVMSTFTRAPFDSDERKDGVGVSPQHSTSKGNGTHPEETSALSSRKSLKLFNDFSSSGENAPRAGFDGKVRKGLTFESPEGKGKEDISKDLVNLQQEVSRLLAESQKLKQQMLSESERANKAENEIQSLKETVLQLNSDKDTSLLQNNQSSERISTLESELSKAQADLKKLTDEMAADVQKLINAETLNIAIQSEAQGLDLKMKMQQQELDQKLKELEIFRLSFQEEHEKRMQAENALLSQGKELAQSHEEVPRLIAEIKMTNEKLNELKQTNGDLENTVCELKKDIESLTEQNHSSEVLIQKLHDEINTLKDSNNELQSEIQSLKSIISQLNTEKNAALLQHQRCVEQVSLLESQLSKLQSELEEAEKKVQLLIHDLEQKREEATSVHARLQDECHRHTQTEATLLMTEGLHSQLQEKMETLTLDLDESTKKLSELENDKLNLESTLKELKSTILDLNNEKDAALLEQEQSLKKTSNLELELSKVQLELEKHKQKIQLLEQEIAHKNESVDSLELSLKDECEKRLQAQTSLESMERMYSESQEDVSRLHVEIEKQNVKLNALENLSSELQKTILLLNSEKDATLHENQQSAARIFDLESALTALKADLEQVEGKIQILEQELEHKKEEADNLQNSLHDEAQKRIEGEASLLMMTNLRSESQNEVNRLALEIEKLTGNLSQVENSKMDLENIVTKHTEEIHILREQNISTELMIKNLNLELDALKELNVKLQTEMGLHIGEKEALQRDFACQRDEKENLEGMHHTLVDEMEALKTSAAINQKLIEELQITNLKLKEACAKNEVEKALLSEKVQEVEKLSEEYSLLENSLSDANAEMDALREKIKAFEASESSLKDIISSHVSEKAVLASELEILGKSLSDVSEKNSTLDISLSDMKTELEDLRTKLKNSEESCQAHLANNSALSAEMDAVRENIKALEASESSMKDAISCHVSEKAVLASELEILGKSLFDVSEKNSILDISLSDTKIELEDLRMKLKDCEESCQVLSAEKNNLFSQLESISVIMKALEDKHANLEDKHSSVSREKDFAYDQVRELQGQLRVKDEEYEVAVKSHQLQVDTYEKQISSLQDKNHYMEEVLQQEQQKNICASINTVILESSLADEQDKKVALFTKCKKYAQANHSATMLVSELMEEARYHEEERKTLLMHNEKLREGISQQMKVLNICKDLRPADLAEDEILLQTVSDETINILKLKGETEDVNRLMYTELSVLSTVLLQVGMELRDLHLQKCALEKEVESGAAESLSLQNRNHQMLEENELLRKGLQESSEREEVLKTEVFDIQEKLSCLKESYQVSQDEITNLTKKNESLSKEYQSLSEKYNYLEDETDTVLEECMMLENLCLFFRGHNNEIASALVSLTDEMALLSLAKGDLDLEVNELTRRLTVLESENNHLKEYFVYLLEILRTRLVLSEFDLNTNKSVCQDLFIELENCMAQLMQKDDELLEVEEKFQFLQEKNRELCGVVGSLQVAIEGAKVVKGELEKKITRLSEQCTTKDDEILQLRQANEALQSDVEQYERQFVSLMDDAITSSVNSAVYEEKALELLMEGKDTEISAITLKELLMKEIYSRDAHIEELQKKMTGIQEEHAELKAELSTHLNLIASLADHVSVLEQNTFSLSKPCSTEGKEETARVPHVQEGNDGLESHCLPRGTPELQGLIARLEALQVVVLNAKDRQDQESAESAAKLVAANTEIQELKARGSSRMEAKEIYSDNEKQKDVEVSKGKQVQIMKDIELDKISTCPPYGMGATLYPLGNGANAELDDDMLQLWEAAETNCKNQTAKSSSSEHDIQAVEEVKSEYPSSELVRGRDLGINKLEVSKGPVEPHEVWSKSVLERLASDAQRLLSMQASIEELKRKMEEPAKGKSPMNSEYSSVSTQLHETEGYVLEQINFNNKLSRKAENYPALSDNMNTEREGYSSRRKISEQVQKGSENVARLELELQKIQYVLLKLEEEHEYRRLKVSDKRTRVLLRDYLYGRKDRGGGQKKKKKRAPFCGCVRPKPRTEP</sequence>
<dbReference type="PANTHER" id="PTHR32258">
    <property type="entry name" value="PROTEIN NETWORKED 4A"/>
    <property type="match status" value="1"/>
</dbReference>
<feature type="coiled-coil region" evidence="3">
    <location>
        <begin position="1109"/>
        <end position="1171"/>
    </location>
</feature>
<dbReference type="GO" id="GO:0005886">
    <property type="term" value="C:plasma membrane"/>
    <property type="evidence" value="ECO:0007669"/>
    <property type="project" value="TreeGrafter"/>
</dbReference>
<evidence type="ECO:0000313" key="6">
    <source>
        <dbReference type="EMBL" id="PAN47271.1"/>
    </source>
</evidence>
<organism evidence="6">
    <name type="scientific">Panicum hallii</name>
    <dbReference type="NCBI Taxonomy" id="206008"/>
    <lineage>
        <taxon>Eukaryota</taxon>
        <taxon>Viridiplantae</taxon>
        <taxon>Streptophyta</taxon>
        <taxon>Embryophyta</taxon>
        <taxon>Tracheophyta</taxon>
        <taxon>Spermatophyta</taxon>
        <taxon>Magnoliopsida</taxon>
        <taxon>Liliopsida</taxon>
        <taxon>Poales</taxon>
        <taxon>Poaceae</taxon>
        <taxon>PACMAD clade</taxon>
        <taxon>Panicoideae</taxon>
        <taxon>Panicodae</taxon>
        <taxon>Paniceae</taxon>
        <taxon>Panicinae</taxon>
        <taxon>Panicum</taxon>
        <taxon>Panicum sect. Panicum</taxon>
    </lineage>
</organism>
<feature type="coiled-coil region" evidence="3">
    <location>
        <begin position="1018"/>
        <end position="1066"/>
    </location>
</feature>
<feature type="compositionally biased region" description="Basic and acidic residues" evidence="4">
    <location>
        <begin position="205"/>
        <end position="214"/>
    </location>
</feature>
<feature type="coiled-coil region" evidence="3">
    <location>
        <begin position="1576"/>
        <end position="1673"/>
    </location>
</feature>
<reference evidence="6" key="1">
    <citation type="submission" date="2018-04" db="EMBL/GenBank/DDBJ databases">
        <title>WGS assembly of Panicum hallii.</title>
        <authorList>
            <person name="Lovell J."/>
            <person name="Jenkins J."/>
            <person name="Lowry D."/>
            <person name="Mamidi S."/>
            <person name="Sreedasyam A."/>
            <person name="Weng X."/>
            <person name="Barry K."/>
            <person name="Bonette J."/>
            <person name="Campitelli B."/>
            <person name="Daum C."/>
            <person name="Gordon S."/>
            <person name="Gould B."/>
            <person name="Lipzen A."/>
            <person name="Macqueen A."/>
            <person name="Palacio-Mejia J."/>
            <person name="Plott C."/>
            <person name="Shakirov E."/>
            <person name="Shu S."/>
            <person name="Yoshinaga Y."/>
            <person name="Zane M."/>
            <person name="Rokhsar D."/>
            <person name="Grimwood J."/>
            <person name="Schmutz J."/>
            <person name="Juenger T."/>
        </authorList>
    </citation>
    <scope>NUCLEOTIDE SEQUENCE [LARGE SCALE GENOMIC DNA]</scope>
    <source>
        <strain evidence="6">FIL2</strain>
    </source>
</reference>
<evidence type="ECO:0000256" key="2">
    <source>
        <dbReference type="ARBA" id="ARBA00038006"/>
    </source>
</evidence>
<dbReference type="EMBL" id="CM008054">
    <property type="protein sequence ID" value="PAN47271.1"/>
    <property type="molecule type" value="Genomic_DNA"/>
</dbReference>
<protein>
    <recommendedName>
        <fullName evidence="5">NAB domain-containing protein</fullName>
    </recommendedName>
</protein>
<dbReference type="Gene3D" id="1.10.287.1490">
    <property type="match status" value="1"/>
</dbReference>
<feature type="coiled-coil region" evidence="3">
    <location>
        <begin position="1197"/>
        <end position="1231"/>
    </location>
</feature>
<dbReference type="Proteomes" id="UP000243499">
    <property type="component" value="Chromosome 9"/>
</dbReference>
<feature type="coiled-coil region" evidence="3">
    <location>
        <begin position="1516"/>
        <end position="1543"/>
    </location>
</feature>
<feature type="domain" description="NAB" evidence="5">
    <location>
        <begin position="12"/>
        <end position="92"/>
    </location>
</feature>
<evidence type="ECO:0000256" key="3">
    <source>
        <dbReference type="SAM" id="Coils"/>
    </source>
</evidence>
<comment type="similarity">
    <text evidence="2">Belongs to the NET family.</text>
</comment>
<name>A0A2S3IM35_9POAL</name>
<feature type="coiled-coil region" evidence="3">
    <location>
        <begin position="378"/>
        <end position="975"/>
    </location>
</feature>
<feature type="coiled-coil region" evidence="3">
    <location>
        <begin position="1439"/>
        <end position="1473"/>
    </location>
</feature>
<keyword evidence="1 3" id="KW-0175">Coiled coil</keyword>
<dbReference type="InterPro" id="IPR051861">
    <property type="entry name" value="NET_actin-binding_domain"/>
</dbReference>
<feature type="region of interest" description="Disordered" evidence="4">
    <location>
        <begin position="104"/>
        <end position="214"/>
    </location>
</feature>
<dbReference type="GO" id="GO:0051015">
    <property type="term" value="F:actin filament binding"/>
    <property type="evidence" value="ECO:0007669"/>
    <property type="project" value="TreeGrafter"/>
</dbReference>
<dbReference type="Gramene" id="PAN47271">
    <property type="protein sequence ID" value="PAN47271"/>
    <property type="gene ID" value="PAHAL_9G245500"/>
</dbReference>